<name>R9IDL3_9BACT</name>
<protein>
    <submittedName>
        <fullName evidence="2">Acyl carrier protein</fullName>
    </submittedName>
</protein>
<dbReference type="RefSeq" id="WP_016274637.1">
    <property type="nucleotide sequence ID" value="NZ_CAKOCL010000026.1"/>
</dbReference>
<dbReference type="InterPro" id="IPR036736">
    <property type="entry name" value="ACP-like_sf"/>
</dbReference>
<dbReference type="EMBL" id="SRYJ01000064">
    <property type="protein sequence ID" value="TGY67467.1"/>
    <property type="molecule type" value="Genomic_DNA"/>
</dbReference>
<dbReference type="PROSITE" id="PS50075">
    <property type="entry name" value="CARRIER"/>
    <property type="match status" value="1"/>
</dbReference>
<dbReference type="Proteomes" id="UP000014200">
    <property type="component" value="Unassembled WGS sequence"/>
</dbReference>
<evidence type="ECO:0000313" key="5">
    <source>
        <dbReference type="Proteomes" id="UP000310760"/>
    </source>
</evidence>
<dbReference type="Gene3D" id="1.10.1200.10">
    <property type="entry name" value="ACP-like"/>
    <property type="match status" value="1"/>
</dbReference>
<dbReference type="AlphaFoldDB" id="R9IDL3"/>
<feature type="domain" description="Carrier" evidence="1">
    <location>
        <begin position="1"/>
        <end position="79"/>
    </location>
</feature>
<dbReference type="Pfam" id="PF00550">
    <property type="entry name" value="PP-binding"/>
    <property type="match status" value="1"/>
</dbReference>
<dbReference type="HOGENOM" id="CLU_108696_5_4_10"/>
<reference evidence="3 5" key="2">
    <citation type="submission" date="2019-04" db="EMBL/GenBank/DDBJ databases">
        <title>Microbes associate with the intestines of laboratory mice.</title>
        <authorList>
            <person name="Navarre W."/>
            <person name="Wong E."/>
            <person name="Huang K."/>
            <person name="Tropini C."/>
            <person name="Ng K."/>
            <person name="Yu B."/>
        </authorList>
    </citation>
    <scope>NUCLEOTIDE SEQUENCE [LARGE SCALE GENOMIC DNA]</scope>
    <source>
        <strain evidence="3 5">NM22_B1</strain>
    </source>
</reference>
<dbReference type="EMBL" id="ASSP01000003">
    <property type="protein sequence ID" value="EOS16465.1"/>
    <property type="molecule type" value="Genomic_DNA"/>
</dbReference>
<dbReference type="PATRIC" id="fig|1235788.3.peg.136"/>
<evidence type="ECO:0000313" key="4">
    <source>
        <dbReference type="Proteomes" id="UP000014200"/>
    </source>
</evidence>
<comment type="caution">
    <text evidence="2">The sequence shown here is derived from an EMBL/GenBank/DDBJ whole genome shotgun (WGS) entry which is preliminary data.</text>
</comment>
<reference evidence="2 4" key="1">
    <citation type="submission" date="2013-04" db="EMBL/GenBank/DDBJ databases">
        <title>The Genome Sequence of Bacteroides massiliensis dnLKV3.</title>
        <authorList>
            <consortium name="The Broad Institute Genomics Platform"/>
            <consortium name="The Broad Institute Genome Sequencing Center for Infectious Disease"/>
            <person name="Earl A."/>
            <person name="Xavier R."/>
            <person name="Kuhn K."/>
            <person name="Stappenbeck T."/>
            <person name="Walker B."/>
            <person name="Young S."/>
            <person name="Zeng Q."/>
            <person name="Gargeya S."/>
            <person name="Fitzgerald M."/>
            <person name="Haas B."/>
            <person name="Abouelleil A."/>
            <person name="Allen A.W."/>
            <person name="Alvarado L."/>
            <person name="Arachchi H.M."/>
            <person name="Berlin A.M."/>
            <person name="Chapman S.B."/>
            <person name="Gainer-Dewar J."/>
            <person name="Goldberg J."/>
            <person name="Griggs A."/>
            <person name="Gujja S."/>
            <person name="Hansen M."/>
            <person name="Howarth C."/>
            <person name="Imamovic A."/>
            <person name="Ireland A."/>
            <person name="Larimer J."/>
            <person name="McCowan C."/>
            <person name="Murphy C."/>
            <person name="Pearson M."/>
            <person name="Poon T.W."/>
            <person name="Priest M."/>
            <person name="Roberts A."/>
            <person name="Saif S."/>
            <person name="Shea T."/>
            <person name="Sisk P."/>
            <person name="Sykes S."/>
            <person name="Wortman J."/>
            <person name="Nusbaum C."/>
            <person name="Birren B."/>
        </authorList>
    </citation>
    <scope>NUCLEOTIDE SEQUENCE [LARGE SCALE GENOMIC DNA]</scope>
    <source>
        <strain evidence="4">dnLKV3</strain>
        <strain evidence="2">DnLKV3</strain>
    </source>
</reference>
<accession>R9IDL3</accession>
<dbReference type="Proteomes" id="UP000310760">
    <property type="component" value="Unassembled WGS sequence"/>
</dbReference>
<dbReference type="STRING" id="1235788.C802_00144"/>
<dbReference type="InterPro" id="IPR009081">
    <property type="entry name" value="PP-bd_ACP"/>
</dbReference>
<evidence type="ECO:0000259" key="1">
    <source>
        <dbReference type="PROSITE" id="PS50075"/>
    </source>
</evidence>
<evidence type="ECO:0000313" key="2">
    <source>
        <dbReference type="EMBL" id="EOS16465.1"/>
    </source>
</evidence>
<dbReference type="OrthoDB" id="1004764at2"/>
<dbReference type="NCBIfam" id="NF003757">
    <property type="entry name" value="PRK05350.1"/>
    <property type="match status" value="1"/>
</dbReference>
<evidence type="ECO:0000313" key="3">
    <source>
        <dbReference type="EMBL" id="TGY67467.1"/>
    </source>
</evidence>
<organism evidence="2 4">
    <name type="scientific">Phocaeicola sartorii</name>
    <dbReference type="NCBI Taxonomy" id="671267"/>
    <lineage>
        <taxon>Bacteria</taxon>
        <taxon>Pseudomonadati</taxon>
        <taxon>Bacteroidota</taxon>
        <taxon>Bacteroidia</taxon>
        <taxon>Bacteroidales</taxon>
        <taxon>Bacteroidaceae</taxon>
        <taxon>Phocaeicola</taxon>
    </lineage>
</organism>
<gene>
    <name evidence="2" type="ORF">C802_00144</name>
    <name evidence="3" type="ORF">E5339_20065</name>
</gene>
<proteinExistence type="predicted"/>
<keyword evidence="4" id="KW-1185">Reference proteome</keyword>
<dbReference type="GeneID" id="82151985"/>
<dbReference type="SUPFAM" id="SSF47336">
    <property type="entry name" value="ACP-like"/>
    <property type="match status" value="1"/>
</dbReference>
<sequence>MTNEEIIEKIRTTLAEEFEIDVELIQPDAPLMQTLELDSLDLVDMVVLIDKNFGFTVTAKDFVGIRTFQDFYNLVISRIQKED</sequence>